<dbReference type="AlphaFoldDB" id="A0A161QFL6"/>
<feature type="domain" description="Polysaccharide chain length determinant N-terminal" evidence="9">
    <location>
        <begin position="8"/>
        <end position="97"/>
    </location>
</feature>
<evidence type="ECO:0000256" key="2">
    <source>
        <dbReference type="ARBA" id="ARBA00006683"/>
    </source>
</evidence>
<evidence type="ECO:0000256" key="7">
    <source>
        <dbReference type="SAM" id="MobiDB-lite"/>
    </source>
</evidence>
<dbReference type="PANTHER" id="PTHR32309">
    <property type="entry name" value="TYROSINE-PROTEIN KINASE"/>
    <property type="match status" value="1"/>
</dbReference>
<evidence type="ECO:0000256" key="5">
    <source>
        <dbReference type="ARBA" id="ARBA00022989"/>
    </source>
</evidence>
<evidence type="ECO:0000256" key="8">
    <source>
        <dbReference type="SAM" id="Phobius"/>
    </source>
</evidence>
<proteinExistence type="inferred from homology"/>
<comment type="similarity">
    <text evidence="2">Belongs to the CpsC/CapA family.</text>
</comment>
<feature type="transmembrane region" description="Helical" evidence="8">
    <location>
        <begin position="21"/>
        <end position="39"/>
    </location>
</feature>
<dbReference type="OrthoDB" id="2365115at2"/>
<dbReference type="InterPro" id="IPR003856">
    <property type="entry name" value="LPS_length_determ_N"/>
</dbReference>
<evidence type="ECO:0000256" key="3">
    <source>
        <dbReference type="ARBA" id="ARBA00022475"/>
    </source>
</evidence>
<dbReference type="Proteomes" id="UP000075806">
    <property type="component" value="Unassembled WGS sequence"/>
</dbReference>
<evidence type="ECO:0000259" key="9">
    <source>
        <dbReference type="Pfam" id="PF02706"/>
    </source>
</evidence>
<comment type="subcellular location">
    <subcellularLocation>
        <location evidence="1">Cell membrane</location>
        <topology evidence="1">Multi-pass membrane protein</topology>
    </subcellularLocation>
</comment>
<dbReference type="InterPro" id="IPR050445">
    <property type="entry name" value="Bact_polysacc_biosynth/exp"/>
</dbReference>
<dbReference type="GO" id="GO:0005886">
    <property type="term" value="C:plasma membrane"/>
    <property type="evidence" value="ECO:0007669"/>
    <property type="project" value="UniProtKB-SubCell"/>
</dbReference>
<dbReference type="STRING" id="519424.AZF04_10790"/>
<evidence type="ECO:0000256" key="6">
    <source>
        <dbReference type="ARBA" id="ARBA00023136"/>
    </source>
</evidence>
<organism evidence="10 11">
    <name type="scientific">Alkalihalobacillus trypoxylicola</name>
    <dbReference type="NCBI Taxonomy" id="519424"/>
    <lineage>
        <taxon>Bacteria</taxon>
        <taxon>Bacillati</taxon>
        <taxon>Bacillota</taxon>
        <taxon>Bacilli</taxon>
        <taxon>Bacillales</taxon>
        <taxon>Bacillaceae</taxon>
        <taxon>Alkalihalobacillus</taxon>
    </lineage>
</organism>
<keyword evidence="5 8" id="KW-1133">Transmembrane helix</keyword>
<reference evidence="10" key="1">
    <citation type="submission" date="2016-02" db="EMBL/GenBank/DDBJ databases">
        <title>Genome sequence of Bacillus trypoxylicola KCTC 13244(T).</title>
        <authorList>
            <person name="Jeong H."/>
            <person name="Park S.-H."/>
            <person name="Choi S.-K."/>
        </authorList>
    </citation>
    <scope>NUCLEOTIDE SEQUENCE [LARGE SCALE GENOMIC DNA]</scope>
    <source>
        <strain evidence="10">KCTC 13244</strain>
    </source>
</reference>
<keyword evidence="6 8" id="KW-0472">Membrane</keyword>
<name>A0A161QFL6_9BACI</name>
<evidence type="ECO:0000313" key="10">
    <source>
        <dbReference type="EMBL" id="KYG27669.1"/>
    </source>
</evidence>
<evidence type="ECO:0000313" key="11">
    <source>
        <dbReference type="Proteomes" id="UP000075806"/>
    </source>
</evidence>
<dbReference type="Pfam" id="PF02706">
    <property type="entry name" value="Wzz"/>
    <property type="match status" value="1"/>
</dbReference>
<dbReference type="RefSeq" id="WP_061949799.1">
    <property type="nucleotide sequence ID" value="NZ_LTAO01000036.1"/>
</dbReference>
<keyword evidence="11" id="KW-1185">Reference proteome</keyword>
<keyword evidence="4 8" id="KW-0812">Transmembrane</keyword>
<feature type="region of interest" description="Disordered" evidence="7">
    <location>
        <begin position="218"/>
        <end position="237"/>
    </location>
</feature>
<accession>A0A161QFL6</accession>
<dbReference type="EMBL" id="LTAO01000036">
    <property type="protein sequence ID" value="KYG27669.1"/>
    <property type="molecule type" value="Genomic_DNA"/>
</dbReference>
<protein>
    <recommendedName>
        <fullName evidence="9">Polysaccharide chain length determinant N-terminal domain-containing protein</fullName>
    </recommendedName>
</protein>
<comment type="caution">
    <text evidence="10">The sequence shown here is derived from an EMBL/GenBank/DDBJ whole genome shotgun (WGS) entry which is preliminary data.</text>
</comment>
<sequence length="237" mass="26612">MERVTGREIEIKKMIDVIKKRLWVIILFVVSAVILAGIYNQLNKPIPIYESTTRLLIQENTDHFDTLLVFLTEPPILEEVKNELQLSQSIQALNNQIQIGRVDNSRIVTITVQDRSQEQATIIANTLSNVYQREVASTLDYHNIDVFSEAVVSENPVPVNPQTNNLIRIAAIAGFILGIGFVFLLDSLDNRLRSSREVERILEVPVLGTVSVMNKKTLSKKSTKKSNSSLRGETIGS</sequence>
<keyword evidence="3" id="KW-1003">Cell membrane</keyword>
<feature type="transmembrane region" description="Helical" evidence="8">
    <location>
        <begin position="166"/>
        <end position="185"/>
    </location>
</feature>
<gene>
    <name evidence="10" type="ORF">AZF04_10790</name>
</gene>
<evidence type="ECO:0000256" key="4">
    <source>
        <dbReference type="ARBA" id="ARBA00022692"/>
    </source>
</evidence>
<dbReference type="PANTHER" id="PTHR32309:SF31">
    <property type="entry name" value="CAPSULAR EXOPOLYSACCHARIDE FAMILY"/>
    <property type="match status" value="1"/>
</dbReference>
<evidence type="ECO:0000256" key="1">
    <source>
        <dbReference type="ARBA" id="ARBA00004651"/>
    </source>
</evidence>